<dbReference type="PANTHER" id="PTHR22926:SF3">
    <property type="entry name" value="UNDECAPRENYL-PHOSPHATE ALPHA-N-ACETYLGLUCOSAMINYL 1-PHOSPHATE TRANSFERASE"/>
    <property type="match status" value="1"/>
</dbReference>
<keyword evidence="3 9" id="KW-0808">Transferase</keyword>
<dbReference type="AlphaFoldDB" id="A0A4V6PSF0"/>
<evidence type="ECO:0000256" key="3">
    <source>
        <dbReference type="ARBA" id="ARBA00022679"/>
    </source>
</evidence>
<dbReference type="GO" id="GO:0046872">
    <property type="term" value="F:metal ion binding"/>
    <property type="evidence" value="ECO:0007669"/>
    <property type="project" value="UniProtKB-KW"/>
</dbReference>
<evidence type="ECO:0000256" key="7">
    <source>
        <dbReference type="PIRSR" id="PIRSR600715-1"/>
    </source>
</evidence>
<dbReference type="PROSITE" id="PS01348">
    <property type="entry name" value="MRAY_2"/>
    <property type="match status" value="1"/>
</dbReference>
<evidence type="ECO:0000256" key="6">
    <source>
        <dbReference type="ARBA" id="ARBA00023136"/>
    </source>
</evidence>
<comment type="subcellular location">
    <subcellularLocation>
        <location evidence="1">Cell membrane</location>
        <topology evidence="1">Multi-pass membrane protein</topology>
    </subcellularLocation>
</comment>
<evidence type="ECO:0000256" key="2">
    <source>
        <dbReference type="ARBA" id="ARBA00022475"/>
    </source>
</evidence>
<sequence length="389" mass="43164">MLFYPYSGLKAHNLEFLTGINLQFLGIVGLSFFITAVAIPSVMHISDRYKLYDQKDFYRKDHAGEISRLGGIAIFCGFMITLLMFATLLNTTTPNFLIIACLILFGVGLKDDIYGVNVSTKFGLQFIVALILVTFGGYRLSSMYGVFGITDMNPFWGSIFTIAVIIFINNAFNLIDGIDGLSSTIGIIVNLTFGISFVVCRDYTSAFVAFSLVGAIAGFLVYNHAPAKIFMGDTGALIIGLVSVVLAIRFIELNRFNYVSNPDFTAGPAVAVAILIVPVFDSLRIFTIRILKGVSPFLGDNNHIHHRLKQHGFSTNQTVLILAAFNIIMIVFAVYMQNMGNFGLISVMITICVLFNVLLTYKKGRKKYRHYKISDILFKDTINFRKGIL</sequence>
<dbReference type="PANTHER" id="PTHR22926">
    <property type="entry name" value="PHOSPHO-N-ACETYLMURAMOYL-PENTAPEPTIDE-TRANSFERASE"/>
    <property type="match status" value="1"/>
</dbReference>
<keyword evidence="4 8" id="KW-0812">Transmembrane</keyword>
<dbReference type="CDD" id="cd06853">
    <property type="entry name" value="GT_WecA_like"/>
    <property type="match status" value="1"/>
</dbReference>
<keyword evidence="7" id="KW-0460">Magnesium</keyword>
<dbReference type="Proteomes" id="UP000295499">
    <property type="component" value="Unassembled WGS sequence"/>
</dbReference>
<gene>
    <name evidence="9" type="ORF">CLV32_2115</name>
</gene>
<feature type="transmembrane region" description="Helical" evidence="8">
    <location>
        <begin position="342"/>
        <end position="361"/>
    </location>
</feature>
<comment type="cofactor">
    <cofactor evidence="7">
        <name>Mg(2+)</name>
        <dbReference type="ChEBI" id="CHEBI:18420"/>
    </cofactor>
</comment>
<accession>A0A4V6PSF0</accession>
<feature type="transmembrane region" description="Helical" evidence="8">
    <location>
        <begin position="20"/>
        <end position="45"/>
    </location>
</feature>
<feature type="binding site" evidence="7">
    <location>
        <position position="173"/>
    </location>
    <ligand>
        <name>Mg(2+)</name>
        <dbReference type="ChEBI" id="CHEBI:18420"/>
    </ligand>
</feature>
<name>A0A4V6PSF0_9SPHI</name>
<feature type="transmembrane region" description="Helical" evidence="8">
    <location>
        <begin position="264"/>
        <end position="283"/>
    </location>
</feature>
<evidence type="ECO:0000256" key="8">
    <source>
        <dbReference type="SAM" id="Phobius"/>
    </source>
</evidence>
<dbReference type="GO" id="GO:0044038">
    <property type="term" value="P:cell wall macromolecule biosynthetic process"/>
    <property type="evidence" value="ECO:0007669"/>
    <property type="project" value="TreeGrafter"/>
</dbReference>
<keyword evidence="6 8" id="KW-0472">Membrane</keyword>
<dbReference type="InterPro" id="IPR018480">
    <property type="entry name" value="PNAcMuramoyl-5peptid_Trfase_CS"/>
</dbReference>
<feature type="transmembrane region" description="Helical" evidence="8">
    <location>
        <begin position="234"/>
        <end position="252"/>
    </location>
</feature>
<reference evidence="9 10" key="1">
    <citation type="submission" date="2019-03" db="EMBL/GenBank/DDBJ databases">
        <title>Genomic Encyclopedia of Archaeal and Bacterial Type Strains, Phase II (KMG-II): from individual species to whole genera.</title>
        <authorList>
            <person name="Goeker M."/>
        </authorList>
    </citation>
    <scope>NUCLEOTIDE SEQUENCE [LARGE SCALE GENOMIC DNA]</scope>
    <source>
        <strain evidence="9 10">DSM 19034</strain>
    </source>
</reference>
<keyword evidence="2" id="KW-1003">Cell membrane</keyword>
<evidence type="ECO:0000256" key="4">
    <source>
        <dbReference type="ARBA" id="ARBA00022692"/>
    </source>
</evidence>
<dbReference type="GO" id="GO:0016780">
    <property type="term" value="F:phosphotransferase activity, for other substituted phosphate groups"/>
    <property type="evidence" value="ECO:0007669"/>
    <property type="project" value="InterPro"/>
</dbReference>
<feature type="transmembrane region" description="Helical" evidence="8">
    <location>
        <begin position="181"/>
        <end position="199"/>
    </location>
</feature>
<feature type="transmembrane region" description="Helical" evidence="8">
    <location>
        <begin position="155"/>
        <end position="174"/>
    </location>
</feature>
<dbReference type="GO" id="GO:0005886">
    <property type="term" value="C:plasma membrane"/>
    <property type="evidence" value="ECO:0007669"/>
    <property type="project" value="UniProtKB-SubCell"/>
</dbReference>
<dbReference type="GO" id="GO:0009103">
    <property type="term" value="P:lipopolysaccharide biosynthetic process"/>
    <property type="evidence" value="ECO:0007669"/>
    <property type="project" value="TreeGrafter"/>
</dbReference>
<keyword evidence="5 8" id="KW-1133">Transmembrane helix</keyword>
<evidence type="ECO:0000256" key="1">
    <source>
        <dbReference type="ARBA" id="ARBA00004651"/>
    </source>
</evidence>
<feature type="transmembrane region" description="Helical" evidence="8">
    <location>
        <begin position="318"/>
        <end position="336"/>
    </location>
</feature>
<feature type="transmembrane region" description="Helical" evidence="8">
    <location>
        <begin position="66"/>
        <end position="86"/>
    </location>
</feature>
<feature type="transmembrane region" description="Helical" evidence="8">
    <location>
        <begin position="205"/>
        <end position="222"/>
    </location>
</feature>
<dbReference type="EMBL" id="SNWM01000002">
    <property type="protein sequence ID" value="TDO23128.1"/>
    <property type="molecule type" value="Genomic_DNA"/>
</dbReference>
<keyword evidence="10" id="KW-1185">Reference proteome</keyword>
<proteinExistence type="predicted"/>
<organism evidence="9 10">
    <name type="scientific">Pedobacter duraquae</name>
    <dbReference type="NCBI Taxonomy" id="425511"/>
    <lineage>
        <taxon>Bacteria</taxon>
        <taxon>Pseudomonadati</taxon>
        <taxon>Bacteroidota</taxon>
        <taxon>Sphingobacteriia</taxon>
        <taxon>Sphingobacteriales</taxon>
        <taxon>Sphingobacteriaceae</taxon>
        <taxon>Pedobacter</taxon>
    </lineage>
</organism>
<dbReference type="InterPro" id="IPR000715">
    <property type="entry name" value="Glycosyl_transferase_4"/>
</dbReference>
<protein>
    <submittedName>
        <fullName evidence="9">UDP-N-acetylmuramyl pentapeptide phosphotransferase/UDP-N-acetylglucosamine-1-phosphate transferase</fullName>
    </submittedName>
</protein>
<dbReference type="Pfam" id="PF00953">
    <property type="entry name" value="Glycos_transf_4"/>
    <property type="match status" value="1"/>
</dbReference>
<evidence type="ECO:0000313" key="10">
    <source>
        <dbReference type="Proteomes" id="UP000295499"/>
    </source>
</evidence>
<evidence type="ECO:0000256" key="5">
    <source>
        <dbReference type="ARBA" id="ARBA00022989"/>
    </source>
</evidence>
<dbReference type="GO" id="GO:0071555">
    <property type="term" value="P:cell wall organization"/>
    <property type="evidence" value="ECO:0007669"/>
    <property type="project" value="TreeGrafter"/>
</dbReference>
<keyword evidence="7" id="KW-0479">Metal-binding</keyword>
<feature type="binding site" evidence="7">
    <location>
        <position position="233"/>
    </location>
    <ligand>
        <name>Mg(2+)</name>
        <dbReference type="ChEBI" id="CHEBI:18420"/>
    </ligand>
</feature>
<feature type="transmembrane region" description="Helical" evidence="8">
    <location>
        <begin position="122"/>
        <end position="140"/>
    </location>
</feature>
<evidence type="ECO:0000313" key="9">
    <source>
        <dbReference type="EMBL" id="TDO23128.1"/>
    </source>
</evidence>
<comment type="caution">
    <text evidence="9">The sequence shown here is derived from an EMBL/GenBank/DDBJ whole genome shotgun (WGS) entry which is preliminary data.</text>
</comment>
<feature type="transmembrane region" description="Helical" evidence="8">
    <location>
        <begin position="92"/>
        <end position="110"/>
    </location>
</feature>